<dbReference type="EMBL" id="BOOJ01000022">
    <property type="protein sequence ID" value="GIH91668.1"/>
    <property type="molecule type" value="Genomic_DNA"/>
</dbReference>
<protein>
    <submittedName>
        <fullName evidence="1">Uncharacterized protein</fullName>
    </submittedName>
</protein>
<accession>A0A8J3WJH7</accession>
<evidence type="ECO:0000313" key="1">
    <source>
        <dbReference type="EMBL" id="GIH91668.1"/>
    </source>
</evidence>
<reference evidence="1 2" key="1">
    <citation type="submission" date="2021-01" db="EMBL/GenBank/DDBJ databases">
        <title>Whole genome shotgun sequence of Planobispora siamensis NBRC 107568.</title>
        <authorList>
            <person name="Komaki H."/>
            <person name="Tamura T."/>
        </authorList>
    </citation>
    <scope>NUCLEOTIDE SEQUENCE [LARGE SCALE GENOMIC DNA]</scope>
    <source>
        <strain evidence="1 2">NBRC 107568</strain>
    </source>
</reference>
<dbReference type="Proteomes" id="UP000619788">
    <property type="component" value="Unassembled WGS sequence"/>
</dbReference>
<sequence>MPPIEALAIKAATSSLGTLLKMANDAGVKKSVKRQRKIETGDRLLVAATGLCACVTAHHVAWESPRSKWLTILSFIAHILQGRAWTGEWSAGLGNASQQVIAWDTAGARELIPAVLDKSERMALLFLELSMCGDKQLVAAGYQMATTALEFRGGQNDRQRMEAAVEVFGMQREWLSRPWWRRLVWWRRPKVTR</sequence>
<name>A0A8J3WJH7_9ACTN</name>
<evidence type="ECO:0000313" key="2">
    <source>
        <dbReference type="Proteomes" id="UP000619788"/>
    </source>
</evidence>
<keyword evidence="2" id="KW-1185">Reference proteome</keyword>
<dbReference type="AlphaFoldDB" id="A0A8J3WJH7"/>
<dbReference type="RefSeq" id="WP_204063930.1">
    <property type="nucleotide sequence ID" value="NZ_BOOJ01000022.1"/>
</dbReference>
<proteinExistence type="predicted"/>
<gene>
    <name evidence="1" type="ORF">Psi01_22980</name>
</gene>
<comment type="caution">
    <text evidence="1">The sequence shown here is derived from an EMBL/GenBank/DDBJ whole genome shotgun (WGS) entry which is preliminary data.</text>
</comment>
<organism evidence="1 2">
    <name type="scientific">Planobispora siamensis</name>
    <dbReference type="NCBI Taxonomy" id="936338"/>
    <lineage>
        <taxon>Bacteria</taxon>
        <taxon>Bacillati</taxon>
        <taxon>Actinomycetota</taxon>
        <taxon>Actinomycetes</taxon>
        <taxon>Streptosporangiales</taxon>
        <taxon>Streptosporangiaceae</taxon>
        <taxon>Planobispora</taxon>
    </lineage>
</organism>